<reference evidence="6 7" key="1">
    <citation type="submission" date="2018-05" db="EMBL/GenBank/DDBJ databases">
        <title>Genomic Encyclopedia of Type Strains, Phase IV (KMG-IV): sequencing the most valuable type-strain genomes for metagenomic binning, comparative biology and taxonomic classification.</title>
        <authorList>
            <person name="Goeker M."/>
        </authorList>
    </citation>
    <scope>NUCLEOTIDE SEQUENCE [LARGE SCALE GENOMIC DNA]</scope>
    <source>
        <strain evidence="6 7">DSM 3183</strain>
    </source>
</reference>
<dbReference type="InterPro" id="IPR050807">
    <property type="entry name" value="TransReg_Diox_bact_type"/>
</dbReference>
<keyword evidence="3" id="KW-0238">DNA-binding</keyword>
<dbReference type="RefSeq" id="WP_110299543.1">
    <property type="nucleotide sequence ID" value="NZ_QJJM01000010.1"/>
</dbReference>
<dbReference type="Pfam" id="PF09856">
    <property type="entry name" value="ScfRs"/>
    <property type="match status" value="1"/>
</dbReference>
<dbReference type="CDD" id="cd00093">
    <property type="entry name" value="HTH_XRE"/>
    <property type="match status" value="1"/>
</dbReference>
<dbReference type="InterPro" id="IPR018653">
    <property type="entry name" value="ScfR_C"/>
</dbReference>
<dbReference type="OrthoDB" id="1123084at2"/>
<dbReference type="InterPro" id="IPR026281">
    <property type="entry name" value="HTH_RamB"/>
</dbReference>
<dbReference type="InterPro" id="IPR010982">
    <property type="entry name" value="Lambda_DNA-bd_dom_sf"/>
</dbReference>
<dbReference type="InterPro" id="IPR001387">
    <property type="entry name" value="Cro/C1-type_HTH"/>
</dbReference>
<evidence type="ECO:0000313" key="7">
    <source>
        <dbReference type="Proteomes" id="UP000248014"/>
    </source>
</evidence>
<evidence type="ECO:0000256" key="3">
    <source>
        <dbReference type="ARBA" id="ARBA00023125"/>
    </source>
</evidence>
<keyword evidence="7" id="KW-1185">Reference proteome</keyword>
<feature type="domain" description="HTH cro/C1-type" evidence="5">
    <location>
        <begin position="12"/>
        <end position="66"/>
    </location>
</feature>
<accession>A0A2V3UVL7</accession>
<proteinExistence type="inferred from homology"/>
<dbReference type="SMART" id="SM00530">
    <property type="entry name" value="HTH_XRE"/>
    <property type="match status" value="1"/>
</dbReference>
<comment type="caution">
    <text evidence="6">The sequence shown here is derived from an EMBL/GenBank/DDBJ whole genome shotgun (WGS) entry which is preliminary data.</text>
</comment>
<dbReference type="PANTHER" id="PTHR46797">
    <property type="entry name" value="HTH-TYPE TRANSCRIPTIONAL REGULATOR"/>
    <property type="match status" value="1"/>
</dbReference>
<dbReference type="PIRSF" id="PIRSF019251">
    <property type="entry name" value="Rv0465c"/>
    <property type="match status" value="1"/>
</dbReference>
<dbReference type="PROSITE" id="PS50943">
    <property type="entry name" value="HTH_CROC1"/>
    <property type="match status" value="1"/>
</dbReference>
<dbReference type="GO" id="GO:0005829">
    <property type="term" value="C:cytosol"/>
    <property type="evidence" value="ECO:0007669"/>
    <property type="project" value="TreeGrafter"/>
</dbReference>
<dbReference type="Gene3D" id="1.10.260.40">
    <property type="entry name" value="lambda repressor-like DNA-binding domains"/>
    <property type="match status" value="1"/>
</dbReference>
<evidence type="ECO:0000256" key="1">
    <source>
        <dbReference type="ARBA" id="ARBA00007227"/>
    </source>
</evidence>
<dbReference type="Pfam" id="PF01381">
    <property type="entry name" value="HTH_3"/>
    <property type="match status" value="1"/>
</dbReference>
<dbReference type="Proteomes" id="UP000248014">
    <property type="component" value="Unassembled WGS sequence"/>
</dbReference>
<gene>
    <name evidence="6" type="ORF">C7451_110143</name>
</gene>
<comment type="similarity">
    <text evidence="1">Belongs to the short-chain fatty acyl-CoA assimilation regulator (ScfR) family.</text>
</comment>
<keyword evidence="4" id="KW-0804">Transcription</keyword>
<sequence>MVESSLHAGPALRRLRRNAGLTQAAMAERLDISPSYLNLLERNLRPVSARLMLALAERFDVDPRDLTGDEPGGGLGPMRRRLSDPVFADLGVEPGEIEDWLAASPGTAAAFARLYDRVQGGGGGVAAGVTVDDPVARVRGEIERWRNHFADLDHAAEELADALRLQSGDLYSAISERLRTKHQLSIRILPENVMPGRLRRLDLHARQLQLSEMLDMASRTFQAAYLLGQLEHRADINALVAGAQFGDRTAERLYQRHIFSYFAAAVMMPYGRFLRACEQSGYDMLLLQRRFGAGFEHVAHRLTTLQRVGQRGLGFFMIRIDRAGQVSKRFGGASRAPLADTEVTCPLWHLHQAFSRPSQVQVQVVELEDASRWLTLARSVQGAGYGAAGTTAEFAIGLGVPVDQAATLCYARGMDLSAAGATRIGPGCAMCKRGDCPQRSKPPIGIRLKFDDRERGVTPFDFVTD</sequence>
<evidence type="ECO:0000256" key="2">
    <source>
        <dbReference type="ARBA" id="ARBA00023015"/>
    </source>
</evidence>
<dbReference type="SUPFAM" id="SSF47413">
    <property type="entry name" value="lambda repressor-like DNA-binding domains"/>
    <property type="match status" value="1"/>
</dbReference>
<dbReference type="GO" id="GO:0003700">
    <property type="term" value="F:DNA-binding transcription factor activity"/>
    <property type="evidence" value="ECO:0007669"/>
    <property type="project" value="TreeGrafter"/>
</dbReference>
<keyword evidence="2" id="KW-0805">Transcription regulation</keyword>
<dbReference type="GO" id="GO:0003677">
    <property type="term" value="F:DNA binding"/>
    <property type="evidence" value="ECO:0007669"/>
    <property type="project" value="UniProtKB-KW"/>
</dbReference>
<dbReference type="InterPro" id="IPR010359">
    <property type="entry name" value="IrrE_HExxH"/>
</dbReference>
<organism evidence="6 7">
    <name type="scientific">Blastomonas natatoria</name>
    <dbReference type="NCBI Taxonomy" id="34015"/>
    <lineage>
        <taxon>Bacteria</taxon>
        <taxon>Pseudomonadati</taxon>
        <taxon>Pseudomonadota</taxon>
        <taxon>Alphaproteobacteria</taxon>
        <taxon>Sphingomonadales</taxon>
        <taxon>Sphingomonadaceae</taxon>
        <taxon>Blastomonas</taxon>
    </lineage>
</organism>
<dbReference type="AlphaFoldDB" id="A0A2V3UVL7"/>
<evidence type="ECO:0000313" key="6">
    <source>
        <dbReference type="EMBL" id="PXW73416.1"/>
    </source>
</evidence>
<evidence type="ECO:0000259" key="5">
    <source>
        <dbReference type="PROSITE" id="PS50943"/>
    </source>
</evidence>
<name>A0A2V3UVL7_9SPHN</name>
<protein>
    <submittedName>
        <fullName evidence="6">Xre family transcriptional regulator</fullName>
    </submittedName>
</protein>
<dbReference type="EMBL" id="QJJM01000010">
    <property type="protein sequence ID" value="PXW73416.1"/>
    <property type="molecule type" value="Genomic_DNA"/>
</dbReference>
<dbReference type="PANTHER" id="PTHR46797:SF23">
    <property type="entry name" value="HTH-TYPE TRANSCRIPTIONAL REGULATOR SUTR"/>
    <property type="match status" value="1"/>
</dbReference>
<evidence type="ECO:0000256" key="4">
    <source>
        <dbReference type="ARBA" id="ARBA00023163"/>
    </source>
</evidence>
<dbReference type="Pfam" id="PF06114">
    <property type="entry name" value="Peptidase_M78"/>
    <property type="match status" value="1"/>
</dbReference>